<dbReference type="GO" id="GO:0003743">
    <property type="term" value="F:translation initiation factor activity"/>
    <property type="evidence" value="ECO:0007669"/>
    <property type="project" value="UniProtKB-KW"/>
</dbReference>
<evidence type="ECO:0000256" key="9">
    <source>
        <dbReference type="RuleBase" id="RU004374"/>
    </source>
</evidence>
<dbReference type="FunCoup" id="A0A0C3FMF1">
    <property type="interactions" value="386"/>
</dbReference>
<keyword evidence="5 9" id="KW-0648">Protein biosynthesis</keyword>
<reference evidence="11 12" key="1">
    <citation type="submission" date="2014-04" db="EMBL/GenBank/DDBJ databases">
        <authorList>
            <consortium name="DOE Joint Genome Institute"/>
            <person name="Kuo A."/>
            <person name="Tarkka M."/>
            <person name="Buscot F."/>
            <person name="Kohler A."/>
            <person name="Nagy L.G."/>
            <person name="Floudas D."/>
            <person name="Copeland A."/>
            <person name="Barry K.W."/>
            <person name="Cichocki N."/>
            <person name="Veneault-Fourrey C."/>
            <person name="LaButti K."/>
            <person name="Lindquist E.A."/>
            <person name="Lipzen A."/>
            <person name="Lundell T."/>
            <person name="Morin E."/>
            <person name="Murat C."/>
            <person name="Sun H."/>
            <person name="Tunlid A."/>
            <person name="Henrissat B."/>
            <person name="Grigoriev I.V."/>
            <person name="Hibbett D.S."/>
            <person name="Martin F."/>
            <person name="Nordberg H.P."/>
            <person name="Cantor M.N."/>
            <person name="Hua S.X."/>
        </authorList>
    </citation>
    <scope>NUCLEOTIDE SEQUENCE [LARGE SCALE GENOMIC DNA]</scope>
    <source>
        <strain evidence="11 12">F 1598</strain>
    </source>
</reference>
<evidence type="ECO:0000256" key="6">
    <source>
        <dbReference type="ARBA" id="ARBA00030245"/>
    </source>
</evidence>
<dbReference type="GO" id="GO:0016281">
    <property type="term" value="C:eukaryotic translation initiation factor 4F complex"/>
    <property type="evidence" value="ECO:0007669"/>
    <property type="project" value="TreeGrafter"/>
</dbReference>
<evidence type="ECO:0000256" key="3">
    <source>
        <dbReference type="ARBA" id="ARBA00022845"/>
    </source>
</evidence>
<feature type="region of interest" description="Disordered" evidence="10">
    <location>
        <begin position="22"/>
        <end position="53"/>
    </location>
</feature>
<gene>
    <name evidence="11" type="ORF">PILCRDRAFT_817259</name>
</gene>
<dbReference type="OrthoDB" id="590761at2759"/>
<keyword evidence="2 9" id="KW-0396">Initiation factor</keyword>
<proteinExistence type="inferred from homology"/>
<dbReference type="PANTHER" id="PTHR11960:SF8">
    <property type="entry name" value="EUKARYOTIC TRANSLATION INITIATION FACTOR 4E1-RELATED"/>
    <property type="match status" value="1"/>
</dbReference>
<dbReference type="InterPro" id="IPR001040">
    <property type="entry name" value="TIF_eIF_4E"/>
</dbReference>
<sequence length="317" mass="34887">MASVSTLPAPALAASRAALNAAFADQQSAEPDADASANGTETNSNAESAEVLEPGEIQEVDMQAQAEGIRTVFSDPTNFNVKHPLYSAWTLWFDSPATKGRNLPQTPISGFPQTPVPQTPGASVALGWMEDIKRVISFDSVEEFWGLYNNIIPPSQLPQKANYYLFKEGIIPAWEDEANKNGGKWSIQLPKDKNRPNIDKMWLYTMLAAIGETFDPYLTSGEEISPQSLITGVIVSTRPQFYRLSIWTRLAPSSTGTEDEQDRKLRERVETIGKHFKTSVLGYSDAHKLAGPLATEVEFLSHKDSEKKGKSAKKIIV</sequence>
<evidence type="ECO:0000313" key="12">
    <source>
        <dbReference type="Proteomes" id="UP000054166"/>
    </source>
</evidence>
<evidence type="ECO:0000256" key="2">
    <source>
        <dbReference type="ARBA" id="ARBA00022540"/>
    </source>
</evidence>
<evidence type="ECO:0000256" key="4">
    <source>
        <dbReference type="ARBA" id="ARBA00022884"/>
    </source>
</evidence>
<keyword evidence="4 9" id="KW-0694">RNA-binding</keyword>
<dbReference type="Pfam" id="PF01652">
    <property type="entry name" value="IF4E"/>
    <property type="match status" value="1"/>
</dbReference>
<keyword evidence="3" id="KW-0810">Translation regulation</keyword>
<dbReference type="Proteomes" id="UP000054166">
    <property type="component" value="Unassembled WGS sequence"/>
</dbReference>
<reference evidence="12" key="2">
    <citation type="submission" date="2015-01" db="EMBL/GenBank/DDBJ databases">
        <title>Evolutionary Origins and Diversification of the Mycorrhizal Mutualists.</title>
        <authorList>
            <consortium name="DOE Joint Genome Institute"/>
            <consortium name="Mycorrhizal Genomics Consortium"/>
            <person name="Kohler A."/>
            <person name="Kuo A."/>
            <person name="Nagy L.G."/>
            <person name="Floudas D."/>
            <person name="Copeland A."/>
            <person name="Barry K.W."/>
            <person name="Cichocki N."/>
            <person name="Veneault-Fourrey C."/>
            <person name="LaButti K."/>
            <person name="Lindquist E.A."/>
            <person name="Lipzen A."/>
            <person name="Lundell T."/>
            <person name="Morin E."/>
            <person name="Murat C."/>
            <person name="Riley R."/>
            <person name="Ohm R."/>
            <person name="Sun H."/>
            <person name="Tunlid A."/>
            <person name="Henrissat B."/>
            <person name="Grigoriev I.V."/>
            <person name="Hibbett D.S."/>
            <person name="Martin F."/>
        </authorList>
    </citation>
    <scope>NUCLEOTIDE SEQUENCE [LARGE SCALE GENOMIC DNA]</scope>
    <source>
        <strain evidence="12">F 1598</strain>
    </source>
</reference>
<dbReference type="GO" id="GO:0006417">
    <property type="term" value="P:regulation of translation"/>
    <property type="evidence" value="ECO:0007669"/>
    <property type="project" value="UniProtKB-KW"/>
</dbReference>
<comment type="similarity">
    <text evidence="1 9">Belongs to the eukaryotic initiation factor 4E family.</text>
</comment>
<organism evidence="11 12">
    <name type="scientific">Piloderma croceum (strain F 1598)</name>
    <dbReference type="NCBI Taxonomy" id="765440"/>
    <lineage>
        <taxon>Eukaryota</taxon>
        <taxon>Fungi</taxon>
        <taxon>Dikarya</taxon>
        <taxon>Basidiomycota</taxon>
        <taxon>Agaricomycotina</taxon>
        <taxon>Agaricomycetes</taxon>
        <taxon>Agaricomycetidae</taxon>
        <taxon>Atheliales</taxon>
        <taxon>Atheliaceae</taxon>
        <taxon>Piloderma</taxon>
    </lineage>
</organism>
<evidence type="ECO:0000256" key="8">
    <source>
        <dbReference type="ARBA" id="ARBA00039255"/>
    </source>
</evidence>
<evidence type="ECO:0000256" key="1">
    <source>
        <dbReference type="ARBA" id="ARBA00009860"/>
    </source>
</evidence>
<name>A0A0C3FMF1_PILCF</name>
<dbReference type="GO" id="GO:0000340">
    <property type="term" value="F:RNA 7-methylguanosine cap binding"/>
    <property type="evidence" value="ECO:0007669"/>
    <property type="project" value="TreeGrafter"/>
</dbReference>
<evidence type="ECO:0000256" key="7">
    <source>
        <dbReference type="ARBA" id="ARBA00032656"/>
    </source>
</evidence>
<dbReference type="EMBL" id="KN832985">
    <property type="protein sequence ID" value="KIM85260.1"/>
    <property type="molecule type" value="Genomic_DNA"/>
</dbReference>
<accession>A0A0C3FMF1</accession>
<dbReference type="HOGENOM" id="CLU_043552_2_0_1"/>
<feature type="compositionally biased region" description="Polar residues" evidence="10">
    <location>
        <begin position="37"/>
        <end position="47"/>
    </location>
</feature>
<dbReference type="PANTHER" id="PTHR11960">
    <property type="entry name" value="EUKARYOTIC TRANSLATION INITIATION FACTOR 4E RELATED"/>
    <property type="match status" value="1"/>
</dbReference>
<evidence type="ECO:0000256" key="5">
    <source>
        <dbReference type="ARBA" id="ARBA00022917"/>
    </source>
</evidence>
<protein>
    <recommendedName>
        <fullName evidence="8">Eukaryotic translation initiation factor 4E</fullName>
    </recommendedName>
    <alternativeName>
        <fullName evidence="7">eIF-4F 25 kDa subunit</fullName>
    </alternativeName>
    <alternativeName>
        <fullName evidence="6">mRNA cap-binding protein</fullName>
    </alternativeName>
</protein>
<dbReference type="STRING" id="765440.A0A0C3FMF1"/>
<dbReference type="FunFam" id="3.30.760.10:FF:000011">
    <property type="entry name" value="Eukaryotic translation initiation factor 4E"/>
    <property type="match status" value="1"/>
</dbReference>
<evidence type="ECO:0000313" key="11">
    <source>
        <dbReference type="EMBL" id="KIM85260.1"/>
    </source>
</evidence>
<dbReference type="AlphaFoldDB" id="A0A0C3FMF1"/>
<dbReference type="InterPro" id="IPR023398">
    <property type="entry name" value="TIF_eIF4e-like"/>
</dbReference>
<dbReference type="SUPFAM" id="SSF55418">
    <property type="entry name" value="eIF4e-like"/>
    <property type="match status" value="1"/>
</dbReference>
<keyword evidence="12" id="KW-1185">Reference proteome</keyword>
<evidence type="ECO:0000256" key="10">
    <source>
        <dbReference type="SAM" id="MobiDB-lite"/>
    </source>
</evidence>
<dbReference type="Gene3D" id="3.30.760.10">
    <property type="entry name" value="RNA Cap, Translation Initiation Factor Eif4e"/>
    <property type="match status" value="1"/>
</dbReference>
<dbReference type="InParanoid" id="A0A0C3FMF1"/>